<keyword evidence="3" id="KW-1185">Reference proteome</keyword>
<dbReference type="RefSeq" id="XP_045284283.1">
    <property type="nucleotide sequence ID" value="XM_045434977.1"/>
</dbReference>
<dbReference type="Proteomes" id="UP000001631">
    <property type="component" value="Unassembled WGS sequence"/>
</dbReference>
<reference evidence="2" key="1">
    <citation type="submission" date="2009-02" db="EMBL/GenBank/DDBJ databases">
        <title>The Genome Sequence of Ajellomyces capsulatus strain G186AR.</title>
        <authorList>
            <consortium name="The Broad Institute Genome Sequencing Platform"/>
            <person name="Champion M."/>
            <person name="Cuomo C."/>
            <person name="Ma L.-J."/>
            <person name="Henn M.R."/>
            <person name="Sil A."/>
            <person name="Goldman B."/>
            <person name="Young S.K."/>
            <person name="Kodira C.D."/>
            <person name="Zeng Q."/>
            <person name="Koehrsen M."/>
            <person name="Alvarado L."/>
            <person name="Berlin A."/>
            <person name="Borenstein D."/>
            <person name="Chen Z."/>
            <person name="Engels R."/>
            <person name="Freedman E."/>
            <person name="Gellesch M."/>
            <person name="Goldberg J."/>
            <person name="Griggs A."/>
            <person name="Gujja S."/>
            <person name="Heiman D."/>
            <person name="Hepburn T."/>
            <person name="Howarth C."/>
            <person name="Jen D."/>
            <person name="Larson L."/>
            <person name="Lewis B."/>
            <person name="Mehta T."/>
            <person name="Park D."/>
            <person name="Pearson M."/>
            <person name="Roberts A."/>
            <person name="Saif S."/>
            <person name="Shea T."/>
            <person name="Shenoy N."/>
            <person name="Sisk P."/>
            <person name="Stolte C."/>
            <person name="Sykes S."/>
            <person name="Walk T."/>
            <person name="White J."/>
            <person name="Yandava C."/>
            <person name="Klein B."/>
            <person name="McEwen J.G."/>
            <person name="Puccia R."/>
            <person name="Goldman G.H."/>
            <person name="Felipe M.S."/>
            <person name="Nino-Vega G."/>
            <person name="San-Blas G."/>
            <person name="Taylor J."/>
            <person name="Mendoza L."/>
            <person name="Galagan J."/>
            <person name="Nusbaum C."/>
            <person name="Birren B."/>
        </authorList>
    </citation>
    <scope>NUCLEOTIDE SEQUENCE</scope>
    <source>
        <strain evidence="2">G186AR</strain>
    </source>
</reference>
<dbReference type="InParanoid" id="C0NYD4"/>
<gene>
    <name evidence="2" type="ORF">HCBG_07928</name>
</gene>
<evidence type="ECO:0000313" key="3">
    <source>
        <dbReference type="Proteomes" id="UP000001631"/>
    </source>
</evidence>
<protein>
    <submittedName>
        <fullName evidence="2">Uncharacterized protein</fullName>
    </submittedName>
</protein>
<accession>C0NYD4</accession>
<dbReference type="HOGENOM" id="CLU_2060810_0_0_1"/>
<evidence type="ECO:0000313" key="2">
    <source>
        <dbReference type="EMBL" id="EEH03802.1"/>
    </source>
</evidence>
<dbReference type="AlphaFoldDB" id="C0NYD4"/>
<organism evidence="2 3">
    <name type="scientific">Ajellomyces capsulatus (strain G186AR / H82 / ATCC MYA-2454 / RMSCC 2432)</name>
    <name type="common">Darling's disease fungus</name>
    <name type="synonym">Histoplasma capsulatum</name>
    <dbReference type="NCBI Taxonomy" id="447093"/>
    <lineage>
        <taxon>Eukaryota</taxon>
        <taxon>Fungi</taxon>
        <taxon>Dikarya</taxon>
        <taxon>Ascomycota</taxon>
        <taxon>Pezizomycotina</taxon>
        <taxon>Eurotiomycetes</taxon>
        <taxon>Eurotiomycetidae</taxon>
        <taxon>Onygenales</taxon>
        <taxon>Ajellomycetaceae</taxon>
        <taxon>Histoplasma</taxon>
    </lineage>
</organism>
<feature type="region of interest" description="Disordered" evidence="1">
    <location>
        <begin position="84"/>
        <end position="119"/>
    </location>
</feature>
<dbReference type="EMBL" id="GG663376">
    <property type="protein sequence ID" value="EEH03802.1"/>
    <property type="molecule type" value="Genomic_DNA"/>
</dbReference>
<proteinExistence type="predicted"/>
<dbReference type="GeneID" id="69040944"/>
<sequence>MDKTFPVPWIIRMHSNDMIASYACADRGVGGGGYIRYEGNVQENGKEKYVMTATGSNSIDWIVEKITRLVQSLRAKSLLLPYPGDPAIPHTGPTAQSPEYSNLDAVDIAQGKDEDEDEL</sequence>
<name>C0NYD4_AJECG</name>
<evidence type="ECO:0000256" key="1">
    <source>
        <dbReference type="SAM" id="MobiDB-lite"/>
    </source>
</evidence>